<comment type="subcellular location">
    <subcellularLocation>
        <location evidence="1">Membrane</location>
        <topology evidence="1">Multi-pass membrane protein</topology>
    </subcellularLocation>
</comment>
<evidence type="ECO:0000256" key="3">
    <source>
        <dbReference type="ARBA" id="ARBA00022989"/>
    </source>
</evidence>
<reference evidence="8 9" key="1">
    <citation type="submission" date="2020-06" db="EMBL/GenBank/DDBJ databases">
        <title>REHAB project genomes.</title>
        <authorList>
            <person name="Shaw L.P."/>
        </authorList>
    </citation>
    <scope>NUCLEOTIDE SEQUENCE [LARGE SCALE GENOMIC DNA]</scope>
    <source>
        <strain evidence="8 9">RHBSTW-00074</strain>
    </source>
</reference>
<dbReference type="EMBL" id="JABXRP010000001">
    <property type="protein sequence ID" value="MBA8076878.1"/>
    <property type="molecule type" value="Genomic_DNA"/>
</dbReference>
<dbReference type="GO" id="GO:0016020">
    <property type="term" value="C:membrane"/>
    <property type="evidence" value="ECO:0007669"/>
    <property type="project" value="UniProtKB-SubCell"/>
</dbReference>
<keyword evidence="4" id="KW-0472">Membrane</keyword>
<dbReference type="Pfam" id="PF15864">
    <property type="entry name" value="PglL_A"/>
    <property type="match status" value="1"/>
</dbReference>
<keyword evidence="8" id="KW-0436">Ligase</keyword>
<keyword evidence="2" id="KW-0812">Transmembrane</keyword>
<dbReference type="RefSeq" id="WP_182383142.1">
    <property type="nucleotide sequence ID" value="NZ_AP026886.1"/>
</dbReference>
<keyword evidence="3" id="KW-1133">Transmembrane helix</keyword>
<gene>
    <name evidence="8" type="ORF">HV056_09950</name>
</gene>
<evidence type="ECO:0000256" key="1">
    <source>
        <dbReference type="ARBA" id="ARBA00004141"/>
    </source>
</evidence>
<dbReference type="AlphaFoldDB" id="A0A7W3HDE9"/>
<feature type="domain" description="Protein glycosylation ligase" evidence="7">
    <location>
        <begin position="180"/>
        <end position="203"/>
    </location>
</feature>
<dbReference type="InterPro" id="IPR007016">
    <property type="entry name" value="O-antigen_ligase-rel_domated"/>
</dbReference>
<evidence type="ECO:0000256" key="2">
    <source>
        <dbReference type="ARBA" id="ARBA00022692"/>
    </source>
</evidence>
<dbReference type="Pfam" id="PF04932">
    <property type="entry name" value="Wzy_C"/>
    <property type="match status" value="1"/>
</dbReference>
<feature type="domain" description="O-antigen ligase-related" evidence="5">
    <location>
        <begin position="226"/>
        <end position="371"/>
    </location>
</feature>
<proteinExistence type="predicted"/>
<evidence type="ECO:0000259" key="5">
    <source>
        <dbReference type="Pfam" id="PF04932"/>
    </source>
</evidence>
<dbReference type="PANTHER" id="PTHR37422">
    <property type="entry name" value="TEICHURONIC ACID BIOSYNTHESIS PROTEIN TUAE"/>
    <property type="match status" value="1"/>
</dbReference>
<evidence type="ECO:0000256" key="4">
    <source>
        <dbReference type="ARBA" id="ARBA00023136"/>
    </source>
</evidence>
<evidence type="ECO:0000313" key="8">
    <source>
        <dbReference type="EMBL" id="MBA8076878.1"/>
    </source>
</evidence>
<evidence type="ECO:0000259" key="7">
    <source>
        <dbReference type="Pfam" id="PF15864"/>
    </source>
</evidence>
<dbReference type="Proteomes" id="UP000533461">
    <property type="component" value="Unassembled WGS sequence"/>
</dbReference>
<accession>A0A7W3HDE9</accession>
<dbReference type="InterPro" id="IPR051533">
    <property type="entry name" value="WaaL-like"/>
</dbReference>
<organism evidence="8 9">
    <name type="scientific">Enterobacter asburiae</name>
    <dbReference type="NCBI Taxonomy" id="61645"/>
    <lineage>
        <taxon>Bacteria</taxon>
        <taxon>Pseudomonadati</taxon>
        <taxon>Pseudomonadota</taxon>
        <taxon>Gammaproteobacteria</taxon>
        <taxon>Enterobacterales</taxon>
        <taxon>Enterobacteriaceae</taxon>
        <taxon>Enterobacter</taxon>
        <taxon>Enterobacter cloacae complex</taxon>
    </lineage>
</organism>
<dbReference type="GO" id="GO:0016874">
    <property type="term" value="F:ligase activity"/>
    <property type="evidence" value="ECO:0007669"/>
    <property type="project" value="UniProtKB-KW"/>
</dbReference>
<evidence type="ECO:0000313" key="9">
    <source>
        <dbReference type="Proteomes" id="UP000533461"/>
    </source>
</evidence>
<comment type="caution">
    <text evidence="8">The sequence shown here is derived from an EMBL/GenBank/DDBJ whole genome shotgun (WGS) entry which is preliminary data.</text>
</comment>
<feature type="domain" description="Virulence factor membrane-bound polymerase C-terminal" evidence="6">
    <location>
        <begin position="393"/>
        <end position="459"/>
    </location>
</feature>
<name>A0A7W3HDE9_ENTAS</name>
<dbReference type="InterPro" id="IPR031726">
    <property type="entry name" value="PglL_A"/>
</dbReference>
<dbReference type="PANTHER" id="PTHR37422:SF13">
    <property type="entry name" value="LIPOPOLYSACCHARIDE BIOSYNTHESIS PROTEIN PA4999-RELATED"/>
    <property type="match status" value="1"/>
</dbReference>
<dbReference type="Pfam" id="PF11846">
    <property type="entry name" value="Wzy_C_2"/>
    <property type="match status" value="1"/>
</dbReference>
<dbReference type="InterPro" id="IPR021797">
    <property type="entry name" value="Wzy_C_2"/>
</dbReference>
<sequence>MNTLTSSLITLANILLKARTIRVLILSTFSLYWLVLLHIPWPNNGDYGMNLPMNLLSWGIISLLGLMVWLLQREKTVRFTPTGLLMLASAMLFTVPAFWSPHEALPIALPRLVGIWGGALVYITLLQQPIRENETVALFYLLAAAAVIECTLSLAGFYCPQYLPFPLNSLAEIYDGYAPGVFQQLNVTASFLATGLAALLYLLADTRRALYLPQAERVRFVAISVAIIVITATLVLFHSRIGWIGGLTSIVCASVLFAQARFRHRTTRWRRTLIILQPVLGGLLGTAILQQSVVESLLHEGSNQQRWLTLAYTLRMIGVHPWQGWGLGMFESAFQHFMAALPGDNPSREMMQHPHNETLFIWAEGGVMALAGGLCLLWGWIILFLRRKSLWQWAALLTTLPILLHTQVEFPLYYSVAHYFAILILMASADGKLRTLQVRSTRLRWPLVLIALYGLVLSAQLFFASVVLGNFETGRLAFPESITGLHVPGLMQMRYQRDLSQLHLWHFNQAGDIDELERYATENGEWIRWHMEEDAWNDEVNILLFLDRKIEADKLKKQAHRLMPWDDRFKP</sequence>
<protein>
    <submittedName>
        <fullName evidence="8">O-antigen ligase C-terminal domain-containing protein</fullName>
    </submittedName>
</protein>
<evidence type="ECO:0000259" key="6">
    <source>
        <dbReference type="Pfam" id="PF11846"/>
    </source>
</evidence>